<evidence type="ECO:0000313" key="2">
    <source>
        <dbReference type="EMBL" id="MCM3715468.1"/>
    </source>
</evidence>
<protein>
    <submittedName>
        <fullName evidence="2">AbrB/MazE/SpoVT family DNA-binding domain-containing protein</fullName>
    </submittedName>
</protein>
<accession>A0A9X2DU64</accession>
<dbReference type="AlphaFoldDB" id="A0A9X2DU64"/>
<dbReference type="PANTHER" id="PTHR34860">
    <property type="entry name" value="REPRESSOR-LIKE PROTEIN SSO7C3"/>
    <property type="match status" value="1"/>
</dbReference>
<dbReference type="EMBL" id="JAMBOL010000015">
    <property type="protein sequence ID" value="MCM3715468.1"/>
    <property type="molecule type" value="Genomic_DNA"/>
</dbReference>
<dbReference type="GO" id="GO:0003677">
    <property type="term" value="F:DNA binding"/>
    <property type="evidence" value="ECO:0007669"/>
    <property type="project" value="UniProtKB-KW"/>
</dbReference>
<dbReference type="SMART" id="SM00966">
    <property type="entry name" value="SpoVT_AbrB"/>
    <property type="match status" value="2"/>
</dbReference>
<sequence>MIEPFYSNNQQESLVDTGLACSFKSGQSITIPKPIREELSILFGDEVIVSVKANQNELIIQKNSGETVDNKMIVSEKGSIRIPKELKRFLHIKPGDTFKIFLLSNQAIVLRKAKLP</sequence>
<dbReference type="InterPro" id="IPR037914">
    <property type="entry name" value="SpoVT-AbrB_sf"/>
</dbReference>
<comment type="caution">
    <text evidence="2">The sequence shown here is derived from an EMBL/GenBank/DDBJ whole genome shotgun (WGS) entry which is preliminary data.</text>
</comment>
<dbReference type="InterPro" id="IPR052975">
    <property type="entry name" value="Repressor-like_regulatory"/>
</dbReference>
<dbReference type="Proteomes" id="UP001139179">
    <property type="component" value="Unassembled WGS sequence"/>
</dbReference>
<evidence type="ECO:0000313" key="3">
    <source>
        <dbReference type="Proteomes" id="UP001139179"/>
    </source>
</evidence>
<dbReference type="NCBIfam" id="TIGR01439">
    <property type="entry name" value="lp_hng_hel_AbrB"/>
    <property type="match status" value="1"/>
</dbReference>
<keyword evidence="3" id="KW-1185">Reference proteome</keyword>
<evidence type="ECO:0000259" key="1">
    <source>
        <dbReference type="SMART" id="SM00966"/>
    </source>
</evidence>
<dbReference type="InterPro" id="IPR007159">
    <property type="entry name" value="SpoVT-AbrB_dom"/>
</dbReference>
<name>A0A9X2DU64_9BACI</name>
<feature type="domain" description="SpoVT-AbrB" evidence="1">
    <location>
        <begin position="72"/>
        <end position="116"/>
    </location>
</feature>
<organism evidence="2 3">
    <name type="scientific">Halalkalibacter oceani</name>
    <dbReference type="NCBI Taxonomy" id="1653776"/>
    <lineage>
        <taxon>Bacteria</taxon>
        <taxon>Bacillati</taxon>
        <taxon>Bacillota</taxon>
        <taxon>Bacilli</taxon>
        <taxon>Bacillales</taxon>
        <taxon>Bacillaceae</taxon>
        <taxon>Halalkalibacter</taxon>
    </lineage>
</organism>
<feature type="domain" description="SpoVT-AbrB" evidence="1">
    <location>
        <begin position="23"/>
        <end position="66"/>
    </location>
</feature>
<dbReference type="Pfam" id="PF04014">
    <property type="entry name" value="MazE_antitoxin"/>
    <property type="match status" value="1"/>
</dbReference>
<dbReference type="Gene3D" id="2.10.260.10">
    <property type="match status" value="2"/>
</dbReference>
<dbReference type="RefSeq" id="WP_251224212.1">
    <property type="nucleotide sequence ID" value="NZ_JAMBOL010000015.1"/>
</dbReference>
<proteinExistence type="predicted"/>
<gene>
    <name evidence="2" type="ORF">M3202_15465</name>
</gene>
<dbReference type="SUPFAM" id="SSF89447">
    <property type="entry name" value="AbrB/MazE/MraZ-like"/>
    <property type="match status" value="2"/>
</dbReference>
<dbReference type="PANTHER" id="PTHR34860:SF6">
    <property type="entry name" value="REPRESSOR-LIKE PROTEIN SSO7C3"/>
    <property type="match status" value="1"/>
</dbReference>
<reference evidence="2" key="1">
    <citation type="submission" date="2022-05" db="EMBL/GenBank/DDBJ databases">
        <title>Comparative Genomics of Spacecraft Associated Microbes.</title>
        <authorList>
            <person name="Tran M.T."/>
            <person name="Wright A."/>
            <person name="Seuylemezian A."/>
            <person name="Eisen J."/>
            <person name="Coil D."/>
        </authorList>
    </citation>
    <scope>NUCLEOTIDE SEQUENCE</scope>
    <source>
        <strain evidence="2">214.1.1</strain>
    </source>
</reference>
<keyword evidence="2" id="KW-0238">DNA-binding</keyword>